<reference evidence="2" key="1">
    <citation type="journal article" date="2012" name="Science">
        <title>The Paleozoic origin of enzymatic lignin decomposition reconstructed from 31 fungal genomes.</title>
        <authorList>
            <person name="Floudas D."/>
            <person name="Binder M."/>
            <person name="Riley R."/>
            <person name="Barry K."/>
            <person name="Blanchette R.A."/>
            <person name="Henrissat B."/>
            <person name="Martinez A.T."/>
            <person name="Otillar R."/>
            <person name="Spatafora J.W."/>
            <person name="Yadav J.S."/>
            <person name="Aerts A."/>
            <person name="Benoit I."/>
            <person name="Boyd A."/>
            <person name="Carlson A."/>
            <person name="Copeland A."/>
            <person name="Coutinho P.M."/>
            <person name="de Vries R.P."/>
            <person name="Ferreira P."/>
            <person name="Findley K."/>
            <person name="Foster B."/>
            <person name="Gaskell J."/>
            <person name="Glotzer D."/>
            <person name="Gorecki P."/>
            <person name="Heitman J."/>
            <person name="Hesse C."/>
            <person name="Hori C."/>
            <person name="Igarashi K."/>
            <person name="Jurgens J.A."/>
            <person name="Kallen N."/>
            <person name="Kersten P."/>
            <person name="Kohler A."/>
            <person name="Kuees U."/>
            <person name="Kumar T.K.A."/>
            <person name="Kuo A."/>
            <person name="LaButti K."/>
            <person name="Larrondo L.F."/>
            <person name="Lindquist E."/>
            <person name="Ling A."/>
            <person name="Lombard V."/>
            <person name="Lucas S."/>
            <person name="Lundell T."/>
            <person name="Martin R."/>
            <person name="McLaughlin D.J."/>
            <person name="Morgenstern I."/>
            <person name="Morin E."/>
            <person name="Murat C."/>
            <person name="Nagy L.G."/>
            <person name="Nolan M."/>
            <person name="Ohm R.A."/>
            <person name="Patyshakuliyeva A."/>
            <person name="Rokas A."/>
            <person name="Ruiz-Duenas F.J."/>
            <person name="Sabat G."/>
            <person name="Salamov A."/>
            <person name="Samejima M."/>
            <person name="Schmutz J."/>
            <person name="Slot J.C."/>
            <person name="St John F."/>
            <person name="Stenlid J."/>
            <person name="Sun H."/>
            <person name="Sun S."/>
            <person name="Syed K."/>
            <person name="Tsang A."/>
            <person name="Wiebenga A."/>
            <person name="Young D."/>
            <person name="Pisabarro A."/>
            <person name="Eastwood D.C."/>
            <person name="Martin F."/>
            <person name="Cullen D."/>
            <person name="Grigoriev I.V."/>
            <person name="Hibbett D.S."/>
        </authorList>
    </citation>
    <scope>NUCLEOTIDE SEQUENCE [LARGE SCALE GENOMIC DNA]</scope>
    <source>
        <strain evidence="2">RWD-64-598 SS2</strain>
    </source>
</reference>
<name>A0A5M3MDC2_CONPW</name>
<dbReference type="EMBL" id="JH711585">
    <property type="protein sequence ID" value="EIW76834.1"/>
    <property type="molecule type" value="Genomic_DNA"/>
</dbReference>
<keyword evidence="2" id="KW-1185">Reference proteome</keyword>
<dbReference type="OMA" id="GCGHFHG"/>
<dbReference type="OrthoDB" id="3197992at2759"/>
<gene>
    <name evidence="1" type="ORF">CONPUDRAFT_157988</name>
</gene>
<dbReference type="AlphaFoldDB" id="A0A5M3MDC2"/>
<sequence>MCKHEMYACPTSLTLFSRVLISSSSRSIGDYYRGCGHFHGRYETGEITDCGQAKCKTSKSHMHKTAPNCGCPTVMSEDRRVQNLYQTPYPDCQRTTR</sequence>
<accession>A0A5M3MDC2</accession>
<evidence type="ECO:0000313" key="1">
    <source>
        <dbReference type="EMBL" id="EIW76834.1"/>
    </source>
</evidence>
<organism evidence="1 2">
    <name type="scientific">Coniophora puteana (strain RWD-64-598)</name>
    <name type="common">Brown rot fungus</name>
    <dbReference type="NCBI Taxonomy" id="741705"/>
    <lineage>
        <taxon>Eukaryota</taxon>
        <taxon>Fungi</taxon>
        <taxon>Dikarya</taxon>
        <taxon>Basidiomycota</taxon>
        <taxon>Agaricomycotina</taxon>
        <taxon>Agaricomycetes</taxon>
        <taxon>Agaricomycetidae</taxon>
        <taxon>Boletales</taxon>
        <taxon>Coniophorineae</taxon>
        <taxon>Coniophoraceae</taxon>
        <taxon>Coniophora</taxon>
    </lineage>
</organism>
<dbReference type="RefSeq" id="XP_007773159.1">
    <property type="nucleotide sequence ID" value="XM_007774969.1"/>
</dbReference>
<evidence type="ECO:0000313" key="2">
    <source>
        <dbReference type="Proteomes" id="UP000053558"/>
    </source>
</evidence>
<dbReference type="KEGG" id="cput:CONPUDRAFT_157988"/>
<protein>
    <submittedName>
        <fullName evidence="1">Uncharacterized protein</fullName>
    </submittedName>
</protein>
<dbReference type="Proteomes" id="UP000053558">
    <property type="component" value="Unassembled WGS sequence"/>
</dbReference>
<comment type="caution">
    <text evidence="1">The sequence shown here is derived from an EMBL/GenBank/DDBJ whole genome shotgun (WGS) entry which is preliminary data.</text>
</comment>
<dbReference type="GeneID" id="19203850"/>
<proteinExistence type="predicted"/>